<comment type="similarity">
    <text evidence="1">Belongs to the NmrA-type oxidoreductase family.</text>
</comment>
<dbReference type="Gene3D" id="3.40.50.720">
    <property type="entry name" value="NAD(P)-binding Rossmann-like Domain"/>
    <property type="match status" value="1"/>
</dbReference>
<comment type="caution">
    <text evidence="4">The sequence shown here is derived from an EMBL/GenBank/DDBJ whole genome shotgun (WGS) entry which is preliminary data.</text>
</comment>
<dbReference type="InterPro" id="IPR036291">
    <property type="entry name" value="NAD(P)-bd_dom_sf"/>
</dbReference>
<accession>A0AAD6RXL8</accession>
<dbReference type="SUPFAM" id="SSF51735">
    <property type="entry name" value="NAD(P)-binding Rossmann-fold domains"/>
    <property type="match status" value="1"/>
</dbReference>
<keyword evidence="2" id="KW-0521">NADP</keyword>
<evidence type="ECO:0000256" key="2">
    <source>
        <dbReference type="ARBA" id="ARBA00022857"/>
    </source>
</evidence>
<dbReference type="Proteomes" id="UP001218188">
    <property type="component" value="Unassembled WGS sequence"/>
</dbReference>
<dbReference type="EMBL" id="JARJCM010000454">
    <property type="protein sequence ID" value="KAJ7016892.1"/>
    <property type="molecule type" value="Genomic_DNA"/>
</dbReference>
<dbReference type="InterPro" id="IPR008030">
    <property type="entry name" value="NmrA-like"/>
</dbReference>
<dbReference type="Gene3D" id="3.90.25.10">
    <property type="entry name" value="UDP-galactose 4-epimerase, domain 1"/>
    <property type="match status" value="1"/>
</dbReference>
<gene>
    <name evidence="4" type="ORF">C8F04DRAFT_1158960</name>
</gene>
<sequence>MSPLRIVSVFGATGTQGSAVIRGLLEDGTFTPRAITRNPDSERSLKLKAQGVEVVKGDTLDKDSLVAALRGSEAVFGITVPIHPVKAEGEGPNEIVQGKNMVDAAKEVGVKFFIFSSGPDISKLTGGKYKNLLVTEQKLVVDEYLKSSGLPHTSLLPGTFLENFWKYGGLQKTAKGFDIAVPIFSPTDTNSFTWIGRDYPATVLALLKNYEDPSKNILGRSYQVVNASITYPEVAAMASKALGVEVTFTSLPTSGVAYRDEIFKCLVEYGGLYTARHPDLVALGVEFRSVQEFMDTELKSRFG</sequence>
<dbReference type="PANTHER" id="PTHR42748">
    <property type="entry name" value="NITROGEN METABOLITE REPRESSION PROTEIN NMRA FAMILY MEMBER"/>
    <property type="match status" value="1"/>
</dbReference>
<reference evidence="4" key="1">
    <citation type="submission" date="2023-03" db="EMBL/GenBank/DDBJ databases">
        <title>Massive genome expansion in bonnet fungi (Mycena s.s.) driven by repeated elements and novel gene families across ecological guilds.</title>
        <authorList>
            <consortium name="Lawrence Berkeley National Laboratory"/>
            <person name="Harder C.B."/>
            <person name="Miyauchi S."/>
            <person name="Viragh M."/>
            <person name="Kuo A."/>
            <person name="Thoen E."/>
            <person name="Andreopoulos B."/>
            <person name="Lu D."/>
            <person name="Skrede I."/>
            <person name="Drula E."/>
            <person name="Henrissat B."/>
            <person name="Morin E."/>
            <person name="Kohler A."/>
            <person name="Barry K."/>
            <person name="LaButti K."/>
            <person name="Morin E."/>
            <person name="Salamov A."/>
            <person name="Lipzen A."/>
            <person name="Mereny Z."/>
            <person name="Hegedus B."/>
            <person name="Baldrian P."/>
            <person name="Stursova M."/>
            <person name="Weitz H."/>
            <person name="Taylor A."/>
            <person name="Grigoriev I.V."/>
            <person name="Nagy L.G."/>
            <person name="Martin F."/>
            <person name="Kauserud H."/>
        </authorList>
    </citation>
    <scope>NUCLEOTIDE SEQUENCE</scope>
    <source>
        <strain evidence="4">CBHHK200</strain>
    </source>
</reference>
<protein>
    <recommendedName>
        <fullName evidence="3">NmrA-like domain-containing protein</fullName>
    </recommendedName>
</protein>
<dbReference type="PANTHER" id="PTHR42748:SF7">
    <property type="entry name" value="NMRA LIKE REDOX SENSOR 1-RELATED"/>
    <property type="match status" value="1"/>
</dbReference>
<feature type="domain" description="NmrA-like" evidence="3">
    <location>
        <begin position="7"/>
        <end position="254"/>
    </location>
</feature>
<keyword evidence="5" id="KW-1185">Reference proteome</keyword>
<dbReference type="CDD" id="cd05251">
    <property type="entry name" value="NmrA_like_SDR_a"/>
    <property type="match status" value="1"/>
</dbReference>
<evidence type="ECO:0000259" key="3">
    <source>
        <dbReference type="Pfam" id="PF05368"/>
    </source>
</evidence>
<organism evidence="4 5">
    <name type="scientific">Mycena alexandri</name>
    <dbReference type="NCBI Taxonomy" id="1745969"/>
    <lineage>
        <taxon>Eukaryota</taxon>
        <taxon>Fungi</taxon>
        <taxon>Dikarya</taxon>
        <taxon>Basidiomycota</taxon>
        <taxon>Agaricomycotina</taxon>
        <taxon>Agaricomycetes</taxon>
        <taxon>Agaricomycetidae</taxon>
        <taxon>Agaricales</taxon>
        <taxon>Marasmiineae</taxon>
        <taxon>Mycenaceae</taxon>
        <taxon>Mycena</taxon>
    </lineage>
</organism>
<proteinExistence type="inferred from homology"/>
<dbReference type="Pfam" id="PF05368">
    <property type="entry name" value="NmrA"/>
    <property type="match status" value="1"/>
</dbReference>
<name>A0AAD6RXL8_9AGAR</name>
<dbReference type="InterPro" id="IPR051164">
    <property type="entry name" value="NmrA-like_oxidored"/>
</dbReference>
<dbReference type="AlphaFoldDB" id="A0AAD6RXL8"/>
<evidence type="ECO:0000256" key="1">
    <source>
        <dbReference type="ARBA" id="ARBA00006328"/>
    </source>
</evidence>
<evidence type="ECO:0000313" key="4">
    <source>
        <dbReference type="EMBL" id="KAJ7016892.1"/>
    </source>
</evidence>
<evidence type="ECO:0000313" key="5">
    <source>
        <dbReference type="Proteomes" id="UP001218188"/>
    </source>
</evidence>